<dbReference type="GO" id="GO:0005829">
    <property type="term" value="C:cytosol"/>
    <property type="evidence" value="ECO:0007669"/>
    <property type="project" value="TreeGrafter"/>
</dbReference>
<dbReference type="PROSITE" id="PS01124">
    <property type="entry name" value="HTH_ARAC_FAMILY_2"/>
    <property type="match status" value="1"/>
</dbReference>
<keyword evidence="2" id="KW-0238">DNA-binding</keyword>
<feature type="domain" description="HTH araC/xylS-type" evidence="4">
    <location>
        <begin position="201"/>
        <end position="298"/>
    </location>
</feature>
<reference evidence="5 6" key="1">
    <citation type="submission" date="2021-04" db="EMBL/GenBank/DDBJ databases">
        <title>The genome sequence of Ideonella sp. 3Y2.</title>
        <authorList>
            <person name="Liu Y."/>
        </authorList>
    </citation>
    <scope>NUCLEOTIDE SEQUENCE [LARGE SCALE GENOMIC DNA]</scope>
    <source>
        <strain evidence="5 6">3Y2</strain>
    </source>
</reference>
<dbReference type="SMART" id="SM00342">
    <property type="entry name" value="HTH_ARAC"/>
    <property type="match status" value="1"/>
</dbReference>
<name>A0A940Y5A3_9BURK</name>
<dbReference type="GO" id="GO:0000976">
    <property type="term" value="F:transcription cis-regulatory region binding"/>
    <property type="evidence" value="ECO:0007669"/>
    <property type="project" value="TreeGrafter"/>
</dbReference>
<evidence type="ECO:0000259" key="4">
    <source>
        <dbReference type="PROSITE" id="PS01124"/>
    </source>
</evidence>
<keyword evidence="6" id="KW-1185">Reference proteome</keyword>
<dbReference type="PANTHER" id="PTHR47894:SF1">
    <property type="entry name" value="HTH-TYPE TRANSCRIPTIONAL REGULATOR VQSM"/>
    <property type="match status" value="1"/>
</dbReference>
<protein>
    <submittedName>
        <fullName evidence="5">Helix-turn-helix transcriptional regulator</fullName>
    </submittedName>
</protein>
<evidence type="ECO:0000256" key="3">
    <source>
        <dbReference type="ARBA" id="ARBA00023163"/>
    </source>
</evidence>
<dbReference type="GO" id="GO:0003700">
    <property type="term" value="F:DNA-binding transcription factor activity"/>
    <property type="evidence" value="ECO:0007669"/>
    <property type="project" value="InterPro"/>
</dbReference>
<evidence type="ECO:0000256" key="1">
    <source>
        <dbReference type="ARBA" id="ARBA00023015"/>
    </source>
</evidence>
<dbReference type="Gene3D" id="1.10.10.60">
    <property type="entry name" value="Homeodomain-like"/>
    <property type="match status" value="1"/>
</dbReference>
<dbReference type="AlphaFoldDB" id="A0A940Y5A3"/>
<dbReference type="InterPro" id="IPR009057">
    <property type="entry name" value="Homeodomain-like_sf"/>
</dbReference>
<proteinExistence type="predicted"/>
<evidence type="ECO:0000256" key="2">
    <source>
        <dbReference type="ARBA" id="ARBA00023125"/>
    </source>
</evidence>
<dbReference type="RefSeq" id="WP_210851097.1">
    <property type="nucleotide sequence ID" value="NZ_JAGQDD010000001.1"/>
</dbReference>
<keyword evidence="1" id="KW-0805">Transcription regulation</keyword>
<comment type="caution">
    <text evidence="5">The sequence shown here is derived from an EMBL/GenBank/DDBJ whole genome shotgun (WGS) entry which is preliminary data.</text>
</comment>
<accession>A0A940Y5A3</accession>
<gene>
    <name evidence="5" type="ORF">KAK03_00670</name>
</gene>
<dbReference type="Proteomes" id="UP000676246">
    <property type="component" value="Unassembled WGS sequence"/>
</dbReference>
<organism evidence="5 6">
    <name type="scientific">Ideonella alba</name>
    <dbReference type="NCBI Taxonomy" id="2824118"/>
    <lineage>
        <taxon>Bacteria</taxon>
        <taxon>Pseudomonadati</taxon>
        <taxon>Pseudomonadota</taxon>
        <taxon>Betaproteobacteria</taxon>
        <taxon>Burkholderiales</taxon>
        <taxon>Sphaerotilaceae</taxon>
        <taxon>Ideonella</taxon>
    </lineage>
</organism>
<sequence length="306" mass="33157">MKDFAAAAMLRLVALGLRREGLVGGPLPGASAALVPLQDKRQQLAQLMQAHGPDLLLRLGLAVQDAADEPTLRALTQARSAPDLIERWQRLERYVHSRHRVLLLAGQAGGCTLRHVSLHAGEAPHAAEDLLVLGLLVGLLRRLGTPALRARLAGEADWRYQQDGWRAAPMPAATHTWELAWRASADVAAPGSEPDLAATVAAARQQLAADVAAPWTLPRLAEALQLRPRTLQRRLTDAGSTFSQLWTEVRLAQSARLLLDTREPTAQIGYLCGFADQAHFTRSFKRSTAMTPAVYRAQFAGAALAQ</sequence>
<dbReference type="SUPFAM" id="SSF46689">
    <property type="entry name" value="Homeodomain-like"/>
    <property type="match status" value="1"/>
</dbReference>
<dbReference type="PANTHER" id="PTHR47894">
    <property type="entry name" value="HTH-TYPE TRANSCRIPTIONAL REGULATOR GADX"/>
    <property type="match status" value="1"/>
</dbReference>
<dbReference type="Pfam" id="PF12833">
    <property type="entry name" value="HTH_18"/>
    <property type="match status" value="1"/>
</dbReference>
<keyword evidence="3" id="KW-0804">Transcription</keyword>
<dbReference type="EMBL" id="JAGQDD010000001">
    <property type="protein sequence ID" value="MBQ0928978.1"/>
    <property type="molecule type" value="Genomic_DNA"/>
</dbReference>
<evidence type="ECO:0000313" key="6">
    <source>
        <dbReference type="Proteomes" id="UP000676246"/>
    </source>
</evidence>
<evidence type="ECO:0000313" key="5">
    <source>
        <dbReference type="EMBL" id="MBQ0928978.1"/>
    </source>
</evidence>
<dbReference type="InterPro" id="IPR018060">
    <property type="entry name" value="HTH_AraC"/>
</dbReference>